<dbReference type="GO" id="GO:0008168">
    <property type="term" value="F:methyltransferase activity"/>
    <property type="evidence" value="ECO:0007669"/>
    <property type="project" value="UniProtKB-KW"/>
</dbReference>
<dbReference type="PANTHER" id="PTHR33841:SF5">
    <property type="entry name" value="DNA METHYLASE (MODIFICATION METHYLASE) (METHYLTRANSFERASE)-RELATED"/>
    <property type="match status" value="1"/>
</dbReference>
<sequence>MRQNKIALRTEQEHIKLVLFGGKTATHRHKEGSLRSNSALKPGSVSRSEPTHALALKREELARARLAARAWAQSLEDSDRSTHAAWFAQTAMEAFAAAISPSLVLSSSPSDNHTALDATACRLAESIGCEAAYLPLLEGCHFLTSLYTTLLPAEERSELGAFYTPASLSKRLVDLADEGGIDWATARVLDPASGGGAFLLEAASRMRKALEGSEPAFILAQLGARLSGMEIDSDAAALSQMALEIFLADLTATSGCPAPQFIKVCDTLEIAPSPTYDLVIGNPPYGRVRLSAAQRSLFARSLYGHANLYGVFTDIALRWTKAGGVIAYLTPTSVLGGQYYSALRRLLATEAPPEAIDFVHARRGVFEDVMQETLLALYRKSGEPRPYQVHYLHVDNEREARLTKNGKVGLPQDVGAPWLAPRQPAHVKLIAAAERMPARLSDWGYRVSTGPLVWNRFKSQLRERAVRGSLPLIWAEAVTSNGKFVFRALKKNHAPFFKVEPGDDWLVVDEASVLVQRTTAKEQARRLIAAELPLEFVEQHGGVIVENHLNMVRPGPSPKISPATVAAVLNSDVVDQLFRCISGSVAVSAFELEAIPLPAITEMAEFEQLVGSRASRARLEESLRRSYGLKA</sequence>
<evidence type="ECO:0000256" key="3">
    <source>
        <dbReference type="ARBA" id="ARBA00022603"/>
    </source>
</evidence>
<dbReference type="PANTHER" id="PTHR33841">
    <property type="entry name" value="DNA METHYLTRANSFERASE YEEA-RELATED"/>
    <property type="match status" value="1"/>
</dbReference>
<feature type="domain" description="Type II methyltransferase M.TaqI-like" evidence="8">
    <location>
        <begin position="272"/>
        <end position="358"/>
    </location>
</feature>
<keyword evidence="4" id="KW-0808">Transferase</keyword>
<keyword evidence="5" id="KW-0949">S-adenosyl-L-methionine</keyword>
<dbReference type="EC" id="2.1.1.72" evidence="2"/>
<reference evidence="9 10" key="1">
    <citation type="submission" date="2023-08" db="EMBL/GenBank/DDBJ databases">
        <title>genomic of DY56.</title>
        <authorList>
            <person name="Wang Y."/>
        </authorList>
    </citation>
    <scope>NUCLEOTIDE SEQUENCE [LARGE SCALE GENOMIC DNA]</scope>
    <source>
        <strain evidence="9 10">DY56-A-20</strain>
    </source>
</reference>
<comment type="similarity">
    <text evidence="1">Belongs to the N(4)/N(6)-methyltransferase family.</text>
</comment>
<evidence type="ECO:0000256" key="6">
    <source>
        <dbReference type="ARBA" id="ARBA00047942"/>
    </source>
</evidence>
<dbReference type="Proteomes" id="UP001235664">
    <property type="component" value="Unassembled WGS sequence"/>
</dbReference>
<dbReference type="PROSITE" id="PS00092">
    <property type="entry name" value="N6_MTASE"/>
    <property type="match status" value="1"/>
</dbReference>
<dbReference type="InterPro" id="IPR029063">
    <property type="entry name" value="SAM-dependent_MTases_sf"/>
</dbReference>
<evidence type="ECO:0000256" key="7">
    <source>
        <dbReference type="SAM" id="MobiDB-lite"/>
    </source>
</evidence>
<dbReference type="InterPro" id="IPR050953">
    <property type="entry name" value="N4_N6_ade-DNA_methylase"/>
</dbReference>
<dbReference type="EMBL" id="JAVAIL010000006">
    <property type="protein sequence ID" value="MDP4540837.1"/>
    <property type="molecule type" value="Genomic_DNA"/>
</dbReference>
<proteinExistence type="inferred from homology"/>
<comment type="catalytic activity">
    <reaction evidence="6">
        <text>a 2'-deoxyadenosine in DNA + S-adenosyl-L-methionine = an N(6)-methyl-2'-deoxyadenosine in DNA + S-adenosyl-L-homocysteine + H(+)</text>
        <dbReference type="Rhea" id="RHEA:15197"/>
        <dbReference type="Rhea" id="RHEA-COMP:12418"/>
        <dbReference type="Rhea" id="RHEA-COMP:12419"/>
        <dbReference type="ChEBI" id="CHEBI:15378"/>
        <dbReference type="ChEBI" id="CHEBI:57856"/>
        <dbReference type="ChEBI" id="CHEBI:59789"/>
        <dbReference type="ChEBI" id="CHEBI:90615"/>
        <dbReference type="ChEBI" id="CHEBI:90616"/>
        <dbReference type="EC" id="2.1.1.72"/>
    </reaction>
</comment>
<keyword evidence="3 9" id="KW-0489">Methyltransferase</keyword>
<gene>
    <name evidence="9" type="ORF">Q9K01_14515</name>
</gene>
<protein>
    <recommendedName>
        <fullName evidence="2">site-specific DNA-methyltransferase (adenine-specific)</fullName>
        <ecNumber evidence="2">2.1.1.72</ecNumber>
    </recommendedName>
</protein>
<dbReference type="RefSeq" id="WP_305930834.1">
    <property type="nucleotide sequence ID" value="NZ_JAVAIL010000006.1"/>
</dbReference>
<name>A0ABT9HC51_9SPHN</name>
<evidence type="ECO:0000256" key="1">
    <source>
        <dbReference type="ARBA" id="ARBA00006594"/>
    </source>
</evidence>
<dbReference type="CDD" id="cd02440">
    <property type="entry name" value="AdoMet_MTases"/>
    <property type="match status" value="1"/>
</dbReference>
<evidence type="ECO:0000313" key="9">
    <source>
        <dbReference type="EMBL" id="MDP4540837.1"/>
    </source>
</evidence>
<dbReference type="InterPro" id="IPR002052">
    <property type="entry name" value="DNA_methylase_N6_adenine_CS"/>
</dbReference>
<dbReference type="Gene3D" id="3.40.50.150">
    <property type="entry name" value="Vaccinia Virus protein VP39"/>
    <property type="match status" value="1"/>
</dbReference>
<evidence type="ECO:0000256" key="4">
    <source>
        <dbReference type="ARBA" id="ARBA00022679"/>
    </source>
</evidence>
<evidence type="ECO:0000256" key="2">
    <source>
        <dbReference type="ARBA" id="ARBA00011900"/>
    </source>
</evidence>
<dbReference type="InterPro" id="IPR011639">
    <property type="entry name" value="MethylTrfase_TaqI-like_dom"/>
</dbReference>
<evidence type="ECO:0000259" key="8">
    <source>
        <dbReference type="Pfam" id="PF07669"/>
    </source>
</evidence>
<dbReference type="SUPFAM" id="SSF53335">
    <property type="entry name" value="S-adenosyl-L-methionine-dependent methyltransferases"/>
    <property type="match status" value="1"/>
</dbReference>
<accession>A0ABT9HC51</accession>
<evidence type="ECO:0000256" key="5">
    <source>
        <dbReference type="ARBA" id="ARBA00022691"/>
    </source>
</evidence>
<keyword evidence="10" id="KW-1185">Reference proteome</keyword>
<evidence type="ECO:0000313" key="10">
    <source>
        <dbReference type="Proteomes" id="UP001235664"/>
    </source>
</evidence>
<feature type="region of interest" description="Disordered" evidence="7">
    <location>
        <begin position="26"/>
        <end position="50"/>
    </location>
</feature>
<dbReference type="PRINTS" id="PR00507">
    <property type="entry name" value="N12N6MTFRASE"/>
</dbReference>
<comment type="caution">
    <text evidence="9">The sequence shown here is derived from an EMBL/GenBank/DDBJ whole genome shotgun (WGS) entry which is preliminary data.</text>
</comment>
<dbReference type="GO" id="GO:0032259">
    <property type="term" value="P:methylation"/>
    <property type="evidence" value="ECO:0007669"/>
    <property type="project" value="UniProtKB-KW"/>
</dbReference>
<organism evidence="9 10">
    <name type="scientific">Qipengyuania benthica</name>
    <dbReference type="NCBI Taxonomy" id="3067651"/>
    <lineage>
        <taxon>Bacteria</taxon>
        <taxon>Pseudomonadati</taxon>
        <taxon>Pseudomonadota</taxon>
        <taxon>Alphaproteobacteria</taxon>
        <taxon>Sphingomonadales</taxon>
        <taxon>Erythrobacteraceae</taxon>
        <taxon>Qipengyuania</taxon>
    </lineage>
</organism>
<dbReference type="Pfam" id="PF07669">
    <property type="entry name" value="Eco57I"/>
    <property type="match status" value="1"/>
</dbReference>